<evidence type="ECO:0000313" key="1">
    <source>
        <dbReference type="EMBL" id="KHJ36422.1"/>
    </source>
</evidence>
<accession>A0A0B1PCL2</accession>
<reference evidence="1 2" key="1">
    <citation type="journal article" date="2014" name="BMC Genomics">
        <title>Adaptive genomic structural variation in the grape powdery mildew pathogen, Erysiphe necator.</title>
        <authorList>
            <person name="Jones L."/>
            <person name="Riaz S."/>
            <person name="Morales-Cruz A."/>
            <person name="Amrine K.C."/>
            <person name="McGuire B."/>
            <person name="Gubler W.D."/>
            <person name="Walker M.A."/>
            <person name="Cantu D."/>
        </authorList>
    </citation>
    <scope>NUCLEOTIDE SEQUENCE [LARGE SCALE GENOMIC DNA]</scope>
    <source>
        <strain evidence="2">c</strain>
    </source>
</reference>
<proteinExistence type="predicted"/>
<dbReference type="AlphaFoldDB" id="A0A0B1PCL2"/>
<organism evidence="1 2">
    <name type="scientific">Uncinula necator</name>
    <name type="common">Grape powdery mildew</name>
    <dbReference type="NCBI Taxonomy" id="52586"/>
    <lineage>
        <taxon>Eukaryota</taxon>
        <taxon>Fungi</taxon>
        <taxon>Dikarya</taxon>
        <taxon>Ascomycota</taxon>
        <taxon>Pezizomycotina</taxon>
        <taxon>Leotiomycetes</taxon>
        <taxon>Erysiphales</taxon>
        <taxon>Erysiphaceae</taxon>
        <taxon>Erysiphe</taxon>
    </lineage>
</organism>
<name>A0A0B1PCL2_UNCNE</name>
<sequence length="433" mass="49775">MPLHSTLKPICDSSLQLGISVVLKLSSIALVELLGHHRQSKYFNLTSAENLTHWSHPLIYYGIQGRYKSNLLREFPIIVSSFTQFDVELIPHYTILSPTSRRLYIGFEFQHDALKQIKLAFSKWGGEGFPHNDFLRSSSKSGLGPHIFFPIKVMKTENEIQAQDITREFSIVLTKFGNIFTADSLLLQEYSTNSDGTPKQFLTLASHPLNSSKYWKLQGLSKLRMLSLKEELMSSTIRRSTSISTSETLSHQVKIRKIMGTPKDNHLEWMRQQYVETEFHPGLLRKVKSKKISPKSSFYYSNDISMPTLGNQIIKFKDKRFVQGVPTNLKNFGLEKECIANPLSLEKITFKENKPNPNISNSLFSNNTSNSISSCSRQEARRLETERLNRPLIRYEKSSLIIRYNYFTYDIPLAKYKCYIRHINGDIALEKGS</sequence>
<comment type="caution">
    <text evidence="1">The sequence shown here is derived from an EMBL/GenBank/DDBJ whole genome shotgun (WGS) entry which is preliminary data.</text>
</comment>
<protein>
    <submittedName>
        <fullName evidence="1">Uncharacterized protein</fullName>
    </submittedName>
</protein>
<gene>
    <name evidence="1" type="ORF">EV44_g3046</name>
</gene>
<evidence type="ECO:0000313" key="2">
    <source>
        <dbReference type="Proteomes" id="UP000030854"/>
    </source>
</evidence>
<keyword evidence="2" id="KW-1185">Reference proteome</keyword>
<dbReference type="Proteomes" id="UP000030854">
    <property type="component" value="Unassembled WGS sequence"/>
</dbReference>
<dbReference type="EMBL" id="JNVN01000027">
    <property type="protein sequence ID" value="KHJ36422.1"/>
    <property type="molecule type" value="Genomic_DNA"/>
</dbReference>
<dbReference type="HOGENOM" id="CLU_633396_0_0_1"/>